<evidence type="ECO:0000313" key="2">
    <source>
        <dbReference type="Proteomes" id="UP001325479"/>
    </source>
</evidence>
<accession>A0ABZ0WM46</accession>
<dbReference type="RefSeq" id="WP_017774961.1">
    <property type="nucleotide sequence ID" value="NZ_CP139965.1"/>
</dbReference>
<dbReference type="Proteomes" id="UP001325479">
    <property type="component" value="Chromosome"/>
</dbReference>
<reference evidence="1 2" key="1">
    <citation type="submission" date="2023-12" db="EMBL/GenBank/DDBJ databases">
        <title>Genome sequencing and assembly of bacterial species from a model synthetic community.</title>
        <authorList>
            <person name="Hogle S.L."/>
        </authorList>
    </citation>
    <scope>NUCLEOTIDE SEQUENCE [LARGE SCALE GENOMIC DNA]</scope>
    <source>
        <strain evidence="1 2">HAMBI 2494</strain>
    </source>
</reference>
<dbReference type="EMBL" id="CP139965">
    <property type="protein sequence ID" value="WQD78450.1"/>
    <property type="molecule type" value="Genomic_DNA"/>
</dbReference>
<gene>
    <name evidence="1" type="ORF">U0042_01705</name>
</gene>
<evidence type="ECO:0000313" key="1">
    <source>
        <dbReference type="EMBL" id="WQD78450.1"/>
    </source>
</evidence>
<sequence>MDIVDLARQAGMTVVLDARIGREEYRTVHGSVAALERFAELVAASLECESAREN</sequence>
<organism evidence="1 2">
    <name type="scientific">Paraburkholderia kururiensis</name>
    <dbReference type="NCBI Taxonomy" id="984307"/>
    <lineage>
        <taxon>Bacteria</taxon>
        <taxon>Pseudomonadati</taxon>
        <taxon>Pseudomonadota</taxon>
        <taxon>Betaproteobacteria</taxon>
        <taxon>Burkholderiales</taxon>
        <taxon>Burkholderiaceae</taxon>
        <taxon>Paraburkholderia</taxon>
    </lineage>
</organism>
<proteinExistence type="predicted"/>
<protein>
    <submittedName>
        <fullName evidence="1">Uncharacterized protein</fullName>
    </submittedName>
</protein>
<keyword evidence="2" id="KW-1185">Reference proteome</keyword>
<name>A0ABZ0WM46_9BURK</name>